<dbReference type="PANTHER" id="PTHR10704:SF44">
    <property type="entry name" value="LD35051P-RELATED"/>
    <property type="match status" value="1"/>
</dbReference>
<dbReference type="AlphaFoldDB" id="A0A402CQV7"/>
<accession>A0A402CQV7</accession>
<reference evidence="1 2" key="1">
    <citation type="journal article" date="2019" name="Int. J. Syst. Evol. Microbiol.">
        <title>Capsulimonas corticalis gen. nov., sp. nov., an aerobic capsulated bacterium, of a novel bacterial order, Capsulimonadales ord. nov., of the class Armatimonadia of the phylum Armatimonadetes.</title>
        <authorList>
            <person name="Li J."/>
            <person name="Kudo C."/>
            <person name="Tonouchi A."/>
        </authorList>
    </citation>
    <scope>NUCLEOTIDE SEQUENCE [LARGE SCALE GENOMIC DNA]</scope>
    <source>
        <strain evidence="1 2">AX-7</strain>
    </source>
</reference>
<dbReference type="InterPro" id="IPR051135">
    <property type="entry name" value="Gal/GlcNAc/GalNAc_ST"/>
</dbReference>
<dbReference type="GO" id="GO:0006790">
    <property type="term" value="P:sulfur compound metabolic process"/>
    <property type="evidence" value="ECO:0007669"/>
    <property type="project" value="TreeGrafter"/>
</dbReference>
<keyword evidence="2" id="KW-1185">Reference proteome</keyword>
<protein>
    <submittedName>
        <fullName evidence="1">Sulfotransferase</fullName>
    </submittedName>
</protein>
<dbReference type="OrthoDB" id="663914at2"/>
<dbReference type="GO" id="GO:0006044">
    <property type="term" value="P:N-acetylglucosamine metabolic process"/>
    <property type="evidence" value="ECO:0007669"/>
    <property type="project" value="TreeGrafter"/>
</dbReference>
<name>A0A402CQV7_9BACT</name>
<dbReference type="Pfam" id="PF13469">
    <property type="entry name" value="Sulfotransfer_3"/>
    <property type="match status" value="1"/>
</dbReference>
<dbReference type="RefSeq" id="WP_119319666.1">
    <property type="nucleotide sequence ID" value="NZ_AP025739.1"/>
</dbReference>
<evidence type="ECO:0000313" key="1">
    <source>
        <dbReference type="EMBL" id="BDI32626.1"/>
    </source>
</evidence>
<proteinExistence type="predicted"/>
<dbReference type="GO" id="GO:0001517">
    <property type="term" value="F:N-acetylglucosamine 6-O-sulfotransferase activity"/>
    <property type="evidence" value="ECO:0007669"/>
    <property type="project" value="TreeGrafter"/>
</dbReference>
<dbReference type="KEGG" id="ccot:CCAX7_46770"/>
<dbReference type="SUPFAM" id="SSF52540">
    <property type="entry name" value="P-loop containing nucleoside triphosphate hydrolases"/>
    <property type="match status" value="1"/>
</dbReference>
<evidence type="ECO:0000313" key="2">
    <source>
        <dbReference type="Proteomes" id="UP000287394"/>
    </source>
</evidence>
<dbReference type="Proteomes" id="UP000287394">
    <property type="component" value="Chromosome"/>
</dbReference>
<dbReference type="InterPro" id="IPR027417">
    <property type="entry name" value="P-loop_NTPase"/>
</dbReference>
<dbReference type="PANTHER" id="PTHR10704">
    <property type="entry name" value="CARBOHYDRATE SULFOTRANSFERASE"/>
    <property type="match status" value="1"/>
</dbReference>
<gene>
    <name evidence="1" type="ORF">CCAX7_46770</name>
</gene>
<organism evidence="1 2">
    <name type="scientific">Capsulimonas corticalis</name>
    <dbReference type="NCBI Taxonomy" id="2219043"/>
    <lineage>
        <taxon>Bacteria</taxon>
        <taxon>Bacillati</taxon>
        <taxon>Armatimonadota</taxon>
        <taxon>Armatimonadia</taxon>
        <taxon>Capsulimonadales</taxon>
        <taxon>Capsulimonadaceae</taxon>
        <taxon>Capsulimonas</taxon>
    </lineage>
</organism>
<dbReference type="Gene3D" id="3.40.50.300">
    <property type="entry name" value="P-loop containing nucleotide triphosphate hydrolases"/>
    <property type="match status" value="1"/>
</dbReference>
<dbReference type="EMBL" id="AP025739">
    <property type="protein sequence ID" value="BDI32626.1"/>
    <property type="molecule type" value="Genomic_DNA"/>
</dbReference>
<sequence>MKVLYIGGMDRSGSTLLGRLLGNVSGCINLAEADVIWERWNSRSVRCGCGAIFAECGFWGAVRRQVFESDGNEIIDAVVQFRSQSRRWGRTDESNRESSAAMTAADYRRYLGKVYAAVSELSGAALIIDTSKRISYARSLAAAPGVDLRFLHLIRDSRAVAFSQQRRKRNPGFVDQNTYMSPTSWTKSARQWNAVNAALPLGCPGNRSMRMRYEDLVIDPLNALTQIFEFLDEPVPPLEFLHRQPLHLGREHTVSGNPDRFNPEIIIRPDMEWREKMPVGAKAFVTAATFPLLAFYGYLQSPNPRK</sequence>